<sequence length="230" mass="26080">MIEVKNVSKKYKKIKALNDISFNIQEGKITAILGTNGVGKSTILKAISGLVGIDSGEILIDGDRINKDTYNKLAFVPDVESHFPQLTIKESFEFMKEFYINWSDEKAYEMLEIFNLTDDLLISSLSKGNKARVKIVLGFAQNAKYTLLDEPFSGIDIFKREEFIGIMAKYMDENQSIIITTHEIGEIEMIVDDVLIIDNGKLIFGFNAEEIRQSEGKSIIDKMREVYRGE</sequence>
<keyword evidence="2" id="KW-0547">Nucleotide-binding</keyword>
<keyword evidence="1" id="KW-0813">Transport</keyword>
<dbReference type="Pfam" id="PF00005">
    <property type="entry name" value="ABC_tran"/>
    <property type="match status" value="1"/>
</dbReference>
<organism evidence="5 6">
    <name type="scientific">Asaccharospora irregularis DSM 2635</name>
    <dbReference type="NCBI Taxonomy" id="1121321"/>
    <lineage>
        <taxon>Bacteria</taxon>
        <taxon>Bacillati</taxon>
        <taxon>Bacillota</taxon>
        <taxon>Clostridia</taxon>
        <taxon>Peptostreptococcales</taxon>
        <taxon>Peptostreptococcaceae</taxon>
        <taxon>Asaccharospora</taxon>
    </lineage>
</organism>
<name>A0A1M5LNS0_9FIRM</name>
<dbReference type="RefSeq" id="WP_073124342.1">
    <property type="nucleotide sequence ID" value="NZ_BAABCH010000026.1"/>
</dbReference>
<gene>
    <name evidence="5" type="ORF">SAMN04488530_10530</name>
</gene>
<dbReference type="PROSITE" id="PS00211">
    <property type="entry name" value="ABC_TRANSPORTER_1"/>
    <property type="match status" value="1"/>
</dbReference>
<dbReference type="PROSITE" id="PS50893">
    <property type="entry name" value="ABC_TRANSPORTER_2"/>
    <property type="match status" value="1"/>
</dbReference>
<dbReference type="SMART" id="SM00382">
    <property type="entry name" value="AAA"/>
    <property type="match status" value="1"/>
</dbReference>
<accession>A0A1M5LNS0</accession>
<feature type="domain" description="ABC transporter" evidence="4">
    <location>
        <begin position="2"/>
        <end position="224"/>
    </location>
</feature>
<evidence type="ECO:0000259" key="4">
    <source>
        <dbReference type="PROSITE" id="PS50893"/>
    </source>
</evidence>
<evidence type="ECO:0000313" key="5">
    <source>
        <dbReference type="EMBL" id="SHG66688.1"/>
    </source>
</evidence>
<dbReference type="PANTHER" id="PTHR42939">
    <property type="entry name" value="ABC TRANSPORTER ATP-BINDING PROTEIN ALBC-RELATED"/>
    <property type="match status" value="1"/>
</dbReference>
<dbReference type="AlphaFoldDB" id="A0A1M5LNS0"/>
<evidence type="ECO:0000256" key="3">
    <source>
        <dbReference type="ARBA" id="ARBA00022840"/>
    </source>
</evidence>
<dbReference type="OrthoDB" id="9804819at2"/>
<dbReference type="STRING" id="1121321.SAMN04488530_10530"/>
<evidence type="ECO:0000313" key="6">
    <source>
        <dbReference type="Proteomes" id="UP000243255"/>
    </source>
</evidence>
<dbReference type="CDD" id="cd03230">
    <property type="entry name" value="ABC_DR_subfamily_A"/>
    <property type="match status" value="1"/>
</dbReference>
<dbReference type="GO" id="GO:0016887">
    <property type="term" value="F:ATP hydrolysis activity"/>
    <property type="evidence" value="ECO:0007669"/>
    <property type="project" value="InterPro"/>
</dbReference>
<dbReference type="InterPro" id="IPR003593">
    <property type="entry name" value="AAA+_ATPase"/>
</dbReference>
<protein>
    <submittedName>
        <fullName evidence="5">ABC-2 type transport system ATP-binding protein</fullName>
    </submittedName>
</protein>
<dbReference type="SUPFAM" id="SSF52540">
    <property type="entry name" value="P-loop containing nucleoside triphosphate hydrolases"/>
    <property type="match status" value="1"/>
</dbReference>
<keyword evidence="3 5" id="KW-0067">ATP-binding</keyword>
<evidence type="ECO:0000256" key="1">
    <source>
        <dbReference type="ARBA" id="ARBA00022448"/>
    </source>
</evidence>
<dbReference type="Proteomes" id="UP000243255">
    <property type="component" value="Unassembled WGS sequence"/>
</dbReference>
<reference evidence="6" key="1">
    <citation type="submission" date="2016-11" db="EMBL/GenBank/DDBJ databases">
        <authorList>
            <person name="Varghese N."/>
            <person name="Submissions S."/>
        </authorList>
    </citation>
    <scope>NUCLEOTIDE SEQUENCE [LARGE SCALE GENOMIC DNA]</scope>
    <source>
        <strain evidence="6">DSM 2635</strain>
    </source>
</reference>
<dbReference type="PANTHER" id="PTHR42939:SF1">
    <property type="entry name" value="ABC TRANSPORTER ATP-BINDING PROTEIN ALBC-RELATED"/>
    <property type="match status" value="1"/>
</dbReference>
<dbReference type="InterPro" id="IPR051782">
    <property type="entry name" value="ABC_Transporter_VariousFunc"/>
</dbReference>
<proteinExistence type="predicted"/>
<dbReference type="InterPro" id="IPR003439">
    <property type="entry name" value="ABC_transporter-like_ATP-bd"/>
</dbReference>
<evidence type="ECO:0000256" key="2">
    <source>
        <dbReference type="ARBA" id="ARBA00022741"/>
    </source>
</evidence>
<dbReference type="GO" id="GO:0005524">
    <property type="term" value="F:ATP binding"/>
    <property type="evidence" value="ECO:0007669"/>
    <property type="project" value="UniProtKB-KW"/>
</dbReference>
<dbReference type="InterPro" id="IPR027417">
    <property type="entry name" value="P-loop_NTPase"/>
</dbReference>
<keyword evidence="6" id="KW-1185">Reference proteome</keyword>
<dbReference type="Gene3D" id="3.40.50.300">
    <property type="entry name" value="P-loop containing nucleotide triphosphate hydrolases"/>
    <property type="match status" value="1"/>
</dbReference>
<dbReference type="InterPro" id="IPR017871">
    <property type="entry name" value="ABC_transporter-like_CS"/>
</dbReference>
<dbReference type="EMBL" id="FQWX01000005">
    <property type="protein sequence ID" value="SHG66688.1"/>
    <property type="molecule type" value="Genomic_DNA"/>
</dbReference>